<dbReference type="Gene3D" id="6.10.140.1330">
    <property type="match status" value="1"/>
</dbReference>
<dbReference type="InterPro" id="IPR006153">
    <property type="entry name" value="Cation/H_exchanger_TM"/>
</dbReference>
<name>A0A151ACL5_9EURY</name>
<protein>
    <submittedName>
        <fullName evidence="8">K(+)/H(+) antiporter NhaP2</fullName>
    </submittedName>
</protein>
<dbReference type="GO" id="GO:0120029">
    <property type="term" value="P:proton export across plasma membrane"/>
    <property type="evidence" value="ECO:0007669"/>
    <property type="project" value="InterPro"/>
</dbReference>
<dbReference type="Proteomes" id="UP000075321">
    <property type="component" value="Unassembled WGS sequence"/>
</dbReference>
<dbReference type="Pfam" id="PF00999">
    <property type="entry name" value="Na_H_Exchanger"/>
    <property type="match status" value="1"/>
</dbReference>
<dbReference type="InterPro" id="IPR004712">
    <property type="entry name" value="Na+/H+_antiporter_fungi"/>
</dbReference>
<feature type="transmembrane region" description="Helical" evidence="6">
    <location>
        <begin position="68"/>
        <end position="85"/>
    </location>
</feature>
<evidence type="ECO:0000256" key="4">
    <source>
        <dbReference type="ARBA" id="ARBA00023136"/>
    </source>
</evidence>
<evidence type="ECO:0000256" key="1">
    <source>
        <dbReference type="ARBA" id="ARBA00004141"/>
    </source>
</evidence>
<dbReference type="EMBL" id="LTAZ01000005">
    <property type="protein sequence ID" value="KYH25369.1"/>
    <property type="molecule type" value="Genomic_DNA"/>
</dbReference>
<feature type="transmembrane region" description="Helical" evidence="6">
    <location>
        <begin position="6"/>
        <end position="25"/>
    </location>
</feature>
<dbReference type="PANTHER" id="PTHR31382:SF1">
    <property type="entry name" value="SODIUM ION_PROTON EXCHANGER (EUROFUNG)"/>
    <property type="match status" value="1"/>
</dbReference>
<keyword evidence="9" id="KW-1185">Reference proteome</keyword>
<feature type="region of interest" description="Disordered" evidence="5">
    <location>
        <begin position="270"/>
        <end position="301"/>
    </location>
</feature>
<dbReference type="GO" id="GO:0005886">
    <property type="term" value="C:plasma membrane"/>
    <property type="evidence" value="ECO:0007669"/>
    <property type="project" value="InterPro"/>
</dbReference>
<comment type="caution">
    <text evidence="8">The sequence shown here is derived from an EMBL/GenBank/DDBJ whole genome shotgun (WGS) entry which is preliminary data.</text>
</comment>
<dbReference type="GO" id="GO:0042391">
    <property type="term" value="P:regulation of membrane potential"/>
    <property type="evidence" value="ECO:0007669"/>
    <property type="project" value="InterPro"/>
</dbReference>
<evidence type="ECO:0000256" key="5">
    <source>
        <dbReference type="SAM" id="MobiDB-lite"/>
    </source>
</evidence>
<feature type="transmembrane region" description="Helical" evidence="6">
    <location>
        <begin position="236"/>
        <end position="255"/>
    </location>
</feature>
<organism evidence="8 9">
    <name type="scientific">Halalkalicoccus paucihalophilus</name>
    <dbReference type="NCBI Taxonomy" id="1008153"/>
    <lineage>
        <taxon>Archaea</taxon>
        <taxon>Methanobacteriati</taxon>
        <taxon>Methanobacteriota</taxon>
        <taxon>Stenosarchaea group</taxon>
        <taxon>Halobacteria</taxon>
        <taxon>Halobacteriales</taxon>
        <taxon>Halococcaceae</taxon>
        <taxon>Halalkalicoccus</taxon>
    </lineage>
</organism>
<feature type="compositionally biased region" description="Polar residues" evidence="5">
    <location>
        <begin position="289"/>
        <end position="301"/>
    </location>
</feature>
<feature type="transmembrane region" description="Helical" evidence="6">
    <location>
        <begin position="97"/>
        <end position="119"/>
    </location>
</feature>
<gene>
    <name evidence="8" type="primary">nhaP2_1</name>
    <name evidence="8" type="ORF">HAPAU_20390</name>
</gene>
<evidence type="ECO:0000256" key="6">
    <source>
        <dbReference type="SAM" id="Phobius"/>
    </source>
</evidence>
<keyword evidence="3 6" id="KW-1133">Transmembrane helix</keyword>
<evidence type="ECO:0000256" key="3">
    <source>
        <dbReference type="ARBA" id="ARBA00022989"/>
    </source>
</evidence>
<sequence>MSDINVALALIGGLILSLGVVSDYIKQYVSFGTEPLIAVAYGIVIGPAGLGLLHVASFGEPMVVLEQASRLTLGLAVLGVAVRLPNRYVFERRKAMATVLLVIMPGTWLISGLIVNWFFGVPWWIGMVVGAVLTPTDPVIAGTIVTGTAAEEHIPSRLRQYISAESAINDGVAYLLLFLPLLLLDRPTVPALREWFLVVLLKEVVLAVVAGFVIGYLVGRLQRWARTHDYVVEPSLLTVTIALTFAVLGFIKLFGADGIWRRSLRAARSNSPRRTRRTTGRSGPKRPSNGCSRYRFSSSWA</sequence>
<feature type="transmembrane region" description="Helical" evidence="6">
    <location>
        <begin position="167"/>
        <end position="184"/>
    </location>
</feature>
<evidence type="ECO:0000313" key="8">
    <source>
        <dbReference type="EMBL" id="KYH25369.1"/>
    </source>
</evidence>
<evidence type="ECO:0000259" key="7">
    <source>
        <dbReference type="Pfam" id="PF00999"/>
    </source>
</evidence>
<evidence type="ECO:0000313" key="9">
    <source>
        <dbReference type="Proteomes" id="UP000075321"/>
    </source>
</evidence>
<dbReference type="AlphaFoldDB" id="A0A151ACL5"/>
<dbReference type="GO" id="GO:0015385">
    <property type="term" value="F:sodium:proton antiporter activity"/>
    <property type="evidence" value="ECO:0007669"/>
    <property type="project" value="InterPro"/>
</dbReference>
<comment type="subcellular location">
    <subcellularLocation>
        <location evidence="1">Membrane</location>
        <topology evidence="1">Multi-pass membrane protein</topology>
    </subcellularLocation>
</comment>
<dbReference type="PATRIC" id="fig|1008153.3.peg.2073"/>
<dbReference type="GO" id="GO:0036376">
    <property type="term" value="P:sodium ion export across plasma membrane"/>
    <property type="evidence" value="ECO:0007669"/>
    <property type="project" value="InterPro"/>
</dbReference>
<keyword evidence="4 6" id="KW-0472">Membrane</keyword>
<feature type="domain" description="Cation/H+ exchanger transmembrane" evidence="7">
    <location>
        <begin position="34"/>
        <end position="257"/>
    </location>
</feature>
<proteinExistence type="predicted"/>
<feature type="transmembrane region" description="Helical" evidence="6">
    <location>
        <begin position="196"/>
        <end position="216"/>
    </location>
</feature>
<dbReference type="PANTHER" id="PTHR31382">
    <property type="entry name" value="NA(+)/H(+) ANTIPORTER"/>
    <property type="match status" value="1"/>
</dbReference>
<dbReference type="OrthoDB" id="157118at2157"/>
<keyword evidence="2 6" id="KW-0812">Transmembrane</keyword>
<feature type="transmembrane region" description="Helical" evidence="6">
    <location>
        <begin position="37"/>
        <end position="56"/>
    </location>
</feature>
<evidence type="ECO:0000256" key="2">
    <source>
        <dbReference type="ARBA" id="ARBA00022692"/>
    </source>
</evidence>
<reference evidence="8 9" key="1">
    <citation type="submission" date="2016-02" db="EMBL/GenBank/DDBJ databases">
        <title>Genome sequence of Halalkalicoccus paucihalophilus DSM 24557.</title>
        <authorList>
            <person name="Poehlein A."/>
            <person name="Daniel R."/>
        </authorList>
    </citation>
    <scope>NUCLEOTIDE SEQUENCE [LARGE SCALE GENOMIC DNA]</scope>
    <source>
        <strain evidence="8 9">DSM 24557</strain>
    </source>
</reference>
<accession>A0A151ACL5</accession>